<evidence type="ECO:0000313" key="3">
    <source>
        <dbReference type="Proteomes" id="UP000054742"/>
    </source>
</evidence>
<gene>
    <name evidence="2" type="ORF">Lbru_0758</name>
</gene>
<evidence type="ECO:0000313" key="2">
    <source>
        <dbReference type="EMBL" id="KTC86817.1"/>
    </source>
</evidence>
<protein>
    <submittedName>
        <fullName evidence="2">Uncharacterized protein</fullName>
    </submittedName>
</protein>
<dbReference type="PATRIC" id="fig|29422.6.peg.793"/>
<reference evidence="2 3" key="1">
    <citation type="submission" date="2015-11" db="EMBL/GenBank/DDBJ databases">
        <title>Genomic analysis of 38 Legionella species identifies large and diverse effector repertoires.</title>
        <authorList>
            <person name="Burstein D."/>
            <person name="Amaro F."/>
            <person name="Zusman T."/>
            <person name="Lifshitz Z."/>
            <person name="Cohen O."/>
            <person name="Gilbert J.A."/>
            <person name="Pupko T."/>
            <person name="Shuman H.A."/>
            <person name="Segal G."/>
        </authorList>
    </citation>
    <scope>NUCLEOTIDE SEQUENCE [LARGE SCALE GENOMIC DNA]</scope>
    <source>
        <strain evidence="2 3">ATCC 43878</strain>
    </source>
</reference>
<dbReference type="RefSeq" id="WP_058440836.1">
    <property type="nucleotide sequence ID" value="NZ_CAAAHU010000022.1"/>
</dbReference>
<feature type="compositionally biased region" description="Polar residues" evidence="1">
    <location>
        <begin position="219"/>
        <end position="229"/>
    </location>
</feature>
<name>A0A0W0SU61_9GAMM</name>
<dbReference type="EMBL" id="LNXV01000004">
    <property type="protein sequence ID" value="KTC86817.1"/>
    <property type="molecule type" value="Genomic_DNA"/>
</dbReference>
<comment type="caution">
    <text evidence="2">The sequence shown here is derived from an EMBL/GenBank/DDBJ whole genome shotgun (WGS) entry which is preliminary data.</text>
</comment>
<dbReference type="AlphaFoldDB" id="A0A0W0SU61"/>
<dbReference type="Proteomes" id="UP000054742">
    <property type="component" value="Unassembled WGS sequence"/>
</dbReference>
<organism evidence="2 3">
    <name type="scientific">Legionella brunensis</name>
    <dbReference type="NCBI Taxonomy" id="29422"/>
    <lineage>
        <taxon>Bacteria</taxon>
        <taxon>Pseudomonadati</taxon>
        <taxon>Pseudomonadota</taxon>
        <taxon>Gammaproteobacteria</taxon>
        <taxon>Legionellales</taxon>
        <taxon>Legionellaceae</taxon>
        <taxon>Legionella</taxon>
    </lineage>
</organism>
<accession>A0A0W0SU61</accession>
<feature type="region of interest" description="Disordered" evidence="1">
    <location>
        <begin position="208"/>
        <end position="229"/>
    </location>
</feature>
<proteinExistence type="predicted"/>
<dbReference type="OrthoDB" id="5648484at2"/>
<sequence>MKTVDEESVKAICGESKEVVVYGFGNFNYLEICEAINALSGMKAYNSEDYDYSMEVFDKRQTMGQYDHFKYLLNALVLENYKKQQNGQPITPLFFVVGLDKKSYDLARISARAPDPFEKGVTLTELRRCYKLAHEFGDKLNEVAQQTFKFVKATSTPNGYVLEVVDPFWEEKEWQQQWTTRKQSTKSLPGSVNKNNFWRENYRNLIDKATTKEEENETLDQNQSDQTNP</sequence>
<keyword evidence="3" id="KW-1185">Reference proteome</keyword>
<evidence type="ECO:0000256" key="1">
    <source>
        <dbReference type="SAM" id="MobiDB-lite"/>
    </source>
</evidence>